<sequence>MKSLYQAAVAYLILGLASGVFYREFTRSQGFTEGQFSQLGVTHTHLLMLGFFAFLIFLLLEKNFAVSRSSKLFTSFFWFYNIGVVVTVGMMLWRGSLTVLNMEGNAMMSGIAGLGHISITVGLACFMVALGRAIKDPVPANAEKVNA</sequence>
<dbReference type="EMBL" id="JAKMUS010000015">
    <property type="protein sequence ID" value="MCZ9294606.1"/>
    <property type="molecule type" value="Genomic_DNA"/>
</dbReference>
<dbReference type="RefSeq" id="WP_269966023.1">
    <property type="nucleotide sequence ID" value="NZ_JAKMUS010000015.1"/>
</dbReference>
<evidence type="ECO:0000313" key="3">
    <source>
        <dbReference type="Proteomes" id="UP001146468"/>
    </source>
</evidence>
<reference evidence="2" key="1">
    <citation type="submission" date="2022-02" db="EMBL/GenBank/DDBJ databases">
        <title>Corynebacterium sp. from urogenital microbiome.</title>
        <authorList>
            <person name="Cappelli E.A."/>
            <person name="Ribeiro T.G."/>
            <person name="Peixe L."/>
        </authorList>
    </citation>
    <scope>NUCLEOTIDE SEQUENCE</scope>
    <source>
        <strain evidence="2">C8Ua_172</strain>
    </source>
</reference>
<organism evidence="2 3">
    <name type="scientific">Corynebacterium meitnerae</name>
    <dbReference type="NCBI Taxonomy" id="2913498"/>
    <lineage>
        <taxon>Bacteria</taxon>
        <taxon>Bacillati</taxon>
        <taxon>Actinomycetota</taxon>
        <taxon>Actinomycetes</taxon>
        <taxon>Mycobacteriales</taxon>
        <taxon>Corynebacteriaceae</taxon>
        <taxon>Corynebacterium</taxon>
    </lineage>
</organism>
<keyword evidence="1" id="KW-0472">Membrane</keyword>
<feature type="transmembrane region" description="Helical" evidence="1">
    <location>
        <begin position="43"/>
        <end position="60"/>
    </location>
</feature>
<feature type="transmembrane region" description="Helical" evidence="1">
    <location>
        <begin position="113"/>
        <end position="134"/>
    </location>
</feature>
<dbReference type="InterPro" id="IPR036927">
    <property type="entry name" value="Cyt_c_oxase-like_su1_sf"/>
</dbReference>
<evidence type="ECO:0000256" key="1">
    <source>
        <dbReference type="SAM" id="Phobius"/>
    </source>
</evidence>
<dbReference type="Proteomes" id="UP001146468">
    <property type="component" value="Unassembled WGS sequence"/>
</dbReference>
<keyword evidence="3" id="KW-1185">Reference proteome</keyword>
<dbReference type="AlphaFoldDB" id="A0A9X3RKY2"/>
<dbReference type="InterPro" id="IPR021299">
    <property type="entry name" value="DUF2871"/>
</dbReference>
<feature type="transmembrane region" description="Helical" evidence="1">
    <location>
        <begin position="72"/>
        <end position="93"/>
    </location>
</feature>
<name>A0A9X3RKY2_9CORY</name>
<keyword evidence="1" id="KW-0812">Transmembrane</keyword>
<gene>
    <name evidence="2" type="ORF">L8U60_08925</name>
</gene>
<dbReference type="Pfam" id="PF11070">
    <property type="entry name" value="DUF2871"/>
    <property type="match status" value="1"/>
</dbReference>
<proteinExistence type="predicted"/>
<protein>
    <submittedName>
        <fullName evidence="2">DUF2871 domain-containing protein</fullName>
    </submittedName>
</protein>
<comment type="caution">
    <text evidence="2">The sequence shown here is derived from an EMBL/GenBank/DDBJ whole genome shotgun (WGS) entry which is preliminary data.</text>
</comment>
<evidence type="ECO:0000313" key="2">
    <source>
        <dbReference type="EMBL" id="MCZ9294606.1"/>
    </source>
</evidence>
<dbReference type="Gene3D" id="1.20.210.10">
    <property type="entry name" value="Cytochrome c oxidase-like, subunit I domain"/>
    <property type="match status" value="1"/>
</dbReference>
<keyword evidence="1" id="KW-1133">Transmembrane helix</keyword>
<accession>A0A9X3RKY2</accession>
<dbReference type="SUPFAM" id="SSF81442">
    <property type="entry name" value="Cytochrome c oxidase subunit I-like"/>
    <property type="match status" value="1"/>
</dbReference>